<proteinExistence type="predicted"/>
<name>A0A8W8NK65_MAGGI</name>
<dbReference type="InterPro" id="IPR000488">
    <property type="entry name" value="Death_dom"/>
</dbReference>
<dbReference type="SMART" id="SM00005">
    <property type="entry name" value="DEATH"/>
    <property type="match status" value="1"/>
</dbReference>
<dbReference type="SUPFAM" id="SSF47473">
    <property type="entry name" value="EF-hand"/>
    <property type="match status" value="1"/>
</dbReference>
<evidence type="ECO:0000313" key="3">
    <source>
        <dbReference type="EnsemblMetazoa" id="G751.4:cds"/>
    </source>
</evidence>
<dbReference type="Proteomes" id="UP000005408">
    <property type="component" value="Unassembled WGS sequence"/>
</dbReference>
<dbReference type="SUPFAM" id="SSF47986">
    <property type="entry name" value="DEATH domain"/>
    <property type="match status" value="1"/>
</dbReference>
<dbReference type="GO" id="GO:0007165">
    <property type="term" value="P:signal transduction"/>
    <property type="evidence" value="ECO:0007669"/>
    <property type="project" value="InterPro"/>
</dbReference>
<keyword evidence="4" id="KW-1185">Reference proteome</keyword>
<accession>A0A8W8NK65</accession>
<evidence type="ECO:0000259" key="2">
    <source>
        <dbReference type="PROSITE" id="PS50017"/>
    </source>
</evidence>
<dbReference type="InterPro" id="IPR016729">
    <property type="entry name" value="FADD"/>
</dbReference>
<dbReference type="PROSITE" id="PS50017">
    <property type="entry name" value="DEATH_DOMAIN"/>
    <property type="match status" value="1"/>
</dbReference>
<protein>
    <recommendedName>
        <fullName evidence="2">Death domain-containing protein</fullName>
    </recommendedName>
</protein>
<dbReference type="EnsemblMetazoa" id="G751.1">
    <property type="protein sequence ID" value="G751.1:cds"/>
    <property type="gene ID" value="G751"/>
</dbReference>
<dbReference type="Gene3D" id="1.10.238.10">
    <property type="entry name" value="EF-hand"/>
    <property type="match status" value="1"/>
</dbReference>
<dbReference type="InterPro" id="IPR011029">
    <property type="entry name" value="DEATH-like_dom_sf"/>
</dbReference>
<dbReference type="AlphaFoldDB" id="A0A8W8NK65"/>
<feature type="region of interest" description="Disordered" evidence="1">
    <location>
        <begin position="204"/>
        <end position="224"/>
    </location>
</feature>
<dbReference type="PANTHER" id="PTHR15077">
    <property type="entry name" value="FAS-ASSOCIATING DEATH DOMAIN-CONTAINING PROTEIN FADD"/>
    <property type="match status" value="1"/>
</dbReference>
<dbReference type="CDD" id="cd01670">
    <property type="entry name" value="Death"/>
    <property type="match status" value="1"/>
</dbReference>
<dbReference type="Gene3D" id="1.10.533.10">
    <property type="entry name" value="Death Domain, Fas"/>
    <property type="match status" value="1"/>
</dbReference>
<reference evidence="3" key="1">
    <citation type="submission" date="2022-08" db="UniProtKB">
        <authorList>
            <consortium name="EnsemblMetazoa"/>
        </authorList>
    </citation>
    <scope>IDENTIFICATION</scope>
    <source>
        <strain evidence="3">05x7-T-G4-1.051#20</strain>
    </source>
</reference>
<dbReference type="EnsemblMetazoa" id="G751.3">
    <property type="protein sequence ID" value="G751.3:cds"/>
    <property type="gene ID" value="G751"/>
</dbReference>
<evidence type="ECO:0000256" key="1">
    <source>
        <dbReference type="SAM" id="MobiDB-lite"/>
    </source>
</evidence>
<dbReference type="EnsemblMetazoa" id="G751.4">
    <property type="protein sequence ID" value="G751.4:cds"/>
    <property type="gene ID" value="G751"/>
</dbReference>
<organism evidence="3 4">
    <name type="scientific">Magallana gigas</name>
    <name type="common">Pacific oyster</name>
    <name type="synonym">Crassostrea gigas</name>
    <dbReference type="NCBI Taxonomy" id="29159"/>
    <lineage>
        <taxon>Eukaryota</taxon>
        <taxon>Metazoa</taxon>
        <taxon>Spiralia</taxon>
        <taxon>Lophotrochozoa</taxon>
        <taxon>Mollusca</taxon>
        <taxon>Bivalvia</taxon>
        <taxon>Autobranchia</taxon>
        <taxon>Pteriomorphia</taxon>
        <taxon>Ostreida</taxon>
        <taxon>Ostreoidea</taxon>
        <taxon>Ostreidae</taxon>
        <taxon>Magallana</taxon>
    </lineage>
</organism>
<dbReference type="InterPro" id="IPR011992">
    <property type="entry name" value="EF-hand-dom_pair"/>
</dbReference>
<feature type="domain" description="Death" evidence="2">
    <location>
        <begin position="238"/>
        <end position="305"/>
    </location>
</feature>
<evidence type="ECO:0000313" key="4">
    <source>
        <dbReference type="Proteomes" id="UP000005408"/>
    </source>
</evidence>
<sequence>MGAYTSQIVVPESKACNKFTDPKSANWISVHAVATELNLAEVDRLWLRFKQLGCSDNGELTEEKLSKHPVYQDAFSRRIIMQFVNPKTKTITFENFLRGLKWCETSKPEDKLKGIFRMLNSGKDIPKDIFREIIKRVYVQPEDRGNIDSVVNTLYKMMDPKNKGTITEASFVKACRELPPSTLESALNFELLPSNMRQELHSKLPEFGNTPDPRSSAERAVPGDGALKRVADKVKSRDWDRLANKLNFDSEEINKFKSQHRDPEDQVYAMLRSWRAQEGSLAQASVLARALRDCRMDDAVAVLLP</sequence>
<dbReference type="Pfam" id="PF00531">
    <property type="entry name" value="Death"/>
    <property type="match status" value="1"/>
</dbReference>